<dbReference type="InterPro" id="IPR041492">
    <property type="entry name" value="HAD_2"/>
</dbReference>
<sequence>MNNTTTDGLIFDLDGTLWDSTQTVADAWQAAIEDLPYVDRTVTKEDVAGIAGMPYDAIYEKLFPKLNKEQRQELMERCAKEELEYLHKKGGQLYEGLEETLTYLQNKGYKLFIVSNCQRGYIEGFLEFHGLQRYFDDHLCFGDDHKPKGKNIRAIIERNGLKQAVYIGDTKGDYDASQVGEVPFVFARYGFGTVEAEVKTIDQLADLKKFF</sequence>
<dbReference type="NCBIfam" id="TIGR01549">
    <property type="entry name" value="HAD-SF-IA-v1"/>
    <property type="match status" value="1"/>
</dbReference>
<comment type="similarity">
    <text evidence="3">Belongs to the HAD-like hydrolase superfamily. CbbY/CbbZ/Gph/YieH family.</text>
</comment>
<evidence type="ECO:0000256" key="1">
    <source>
        <dbReference type="ARBA" id="ARBA00000830"/>
    </source>
</evidence>
<accession>A0A239LAH7</accession>
<dbReference type="EMBL" id="FZOQ01000037">
    <property type="protein sequence ID" value="SNT26659.1"/>
    <property type="molecule type" value="Genomic_DNA"/>
</dbReference>
<dbReference type="RefSeq" id="WP_089321724.1">
    <property type="nucleotide sequence ID" value="NZ_FZOQ01000037.1"/>
</dbReference>
<dbReference type="InterPro" id="IPR050155">
    <property type="entry name" value="HAD-like_hydrolase_sf"/>
</dbReference>
<dbReference type="Gene3D" id="3.40.50.1000">
    <property type="entry name" value="HAD superfamily/HAD-like"/>
    <property type="match status" value="1"/>
</dbReference>
<dbReference type="PANTHER" id="PTHR43434:SF1">
    <property type="entry name" value="PHOSPHOGLYCOLATE PHOSPHATASE"/>
    <property type="match status" value="1"/>
</dbReference>
<gene>
    <name evidence="5" type="ORF">SAMN06296052_13723</name>
</gene>
<dbReference type="GO" id="GO:0008967">
    <property type="term" value="F:phosphoglycolate phosphatase activity"/>
    <property type="evidence" value="ECO:0007669"/>
    <property type="project" value="UniProtKB-EC"/>
</dbReference>
<dbReference type="OrthoDB" id="9792518at2"/>
<dbReference type="InterPro" id="IPR023214">
    <property type="entry name" value="HAD_sf"/>
</dbReference>
<dbReference type="SFLD" id="SFLDS00003">
    <property type="entry name" value="Haloacid_Dehalogenase"/>
    <property type="match status" value="1"/>
</dbReference>
<dbReference type="Pfam" id="PF13419">
    <property type="entry name" value="HAD_2"/>
    <property type="match status" value="1"/>
</dbReference>
<dbReference type="EC" id="3.1.3.18" evidence="4"/>
<dbReference type="InterPro" id="IPR023198">
    <property type="entry name" value="PGP-like_dom2"/>
</dbReference>
<keyword evidence="6" id="KW-1185">Reference proteome</keyword>
<name>A0A239LAH7_9BACT</name>
<dbReference type="SFLD" id="SFLDG01129">
    <property type="entry name" value="C1.5:_HAD__Beta-PGM__Phosphata"/>
    <property type="match status" value="1"/>
</dbReference>
<evidence type="ECO:0000256" key="3">
    <source>
        <dbReference type="ARBA" id="ARBA00006171"/>
    </source>
</evidence>
<evidence type="ECO:0000256" key="4">
    <source>
        <dbReference type="ARBA" id="ARBA00013078"/>
    </source>
</evidence>
<organism evidence="5 6">
    <name type="scientific">Pontibacter ummariensis</name>
    <dbReference type="NCBI Taxonomy" id="1610492"/>
    <lineage>
        <taxon>Bacteria</taxon>
        <taxon>Pseudomonadati</taxon>
        <taxon>Bacteroidota</taxon>
        <taxon>Cytophagia</taxon>
        <taxon>Cytophagales</taxon>
        <taxon>Hymenobacteraceae</taxon>
        <taxon>Pontibacter</taxon>
    </lineage>
</organism>
<dbReference type="Gene3D" id="1.10.150.240">
    <property type="entry name" value="Putative phosphatase, domain 2"/>
    <property type="match status" value="1"/>
</dbReference>
<reference evidence="6" key="1">
    <citation type="submission" date="2017-06" db="EMBL/GenBank/DDBJ databases">
        <authorList>
            <person name="Varghese N."/>
            <person name="Submissions S."/>
        </authorList>
    </citation>
    <scope>NUCLEOTIDE SEQUENCE [LARGE SCALE GENOMIC DNA]</scope>
    <source>
        <strain evidence="6">NKM1</strain>
    </source>
</reference>
<dbReference type="Proteomes" id="UP000198432">
    <property type="component" value="Unassembled WGS sequence"/>
</dbReference>
<evidence type="ECO:0000313" key="6">
    <source>
        <dbReference type="Proteomes" id="UP000198432"/>
    </source>
</evidence>
<dbReference type="GO" id="GO:0006281">
    <property type="term" value="P:DNA repair"/>
    <property type="evidence" value="ECO:0007669"/>
    <property type="project" value="TreeGrafter"/>
</dbReference>
<evidence type="ECO:0000256" key="2">
    <source>
        <dbReference type="ARBA" id="ARBA00004818"/>
    </source>
</evidence>
<dbReference type="AlphaFoldDB" id="A0A239LAH7"/>
<protein>
    <recommendedName>
        <fullName evidence="4">phosphoglycolate phosphatase</fullName>
        <ecNumber evidence="4">3.1.3.18</ecNumber>
    </recommendedName>
</protein>
<comment type="pathway">
    <text evidence="2">Organic acid metabolism; glycolate biosynthesis; glycolate from 2-phosphoglycolate: step 1/1.</text>
</comment>
<proteinExistence type="inferred from homology"/>
<dbReference type="InterPro" id="IPR006439">
    <property type="entry name" value="HAD-SF_hydro_IA"/>
</dbReference>
<comment type="catalytic activity">
    <reaction evidence="1">
        <text>2-phosphoglycolate + H2O = glycolate + phosphate</text>
        <dbReference type="Rhea" id="RHEA:14369"/>
        <dbReference type="ChEBI" id="CHEBI:15377"/>
        <dbReference type="ChEBI" id="CHEBI:29805"/>
        <dbReference type="ChEBI" id="CHEBI:43474"/>
        <dbReference type="ChEBI" id="CHEBI:58033"/>
        <dbReference type="EC" id="3.1.3.18"/>
    </reaction>
</comment>
<evidence type="ECO:0000313" key="5">
    <source>
        <dbReference type="EMBL" id="SNT26659.1"/>
    </source>
</evidence>
<dbReference type="SUPFAM" id="SSF56784">
    <property type="entry name" value="HAD-like"/>
    <property type="match status" value="1"/>
</dbReference>
<dbReference type="PANTHER" id="PTHR43434">
    <property type="entry name" value="PHOSPHOGLYCOLATE PHOSPHATASE"/>
    <property type="match status" value="1"/>
</dbReference>
<dbReference type="InterPro" id="IPR036412">
    <property type="entry name" value="HAD-like_sf"/>
</dbReference>